<feature type="region of interest" description="Disordered" evidence="1">
    <location>
        <begin position="548"/>
        <end position="656"/>
    </location>
</feature>
<gene>
    <name evidence="2" type="primary">Dsec\GM16527</name>
    <name evidence="2" type="ORF">Dsec_GM16527</name>
</gene>
<dbReference type="PhylomeDB" id="B4II17"/>
<feature type="region of interest" description="Disordered" evidence="1">
    <location>
        <begin position="667"/>
        <end position="686"/>
    </location>
</feature>
<feature type="region of interest" description="Disordered" evidence="1">
    <location>
        <begin position="702"/>
        <end position="866"/>
    </location>
</feature>
<feature type="compositionally biased region" description="Low complexity" evidence="1">
    <location>
        <begin position="579"/>
        <end position="597"/>
    </location>
</feature>
<feature type="compositionally biased region" description="Polar residues" evidence="1">
    <location>
        <begin position="304"/>
        <end position="313"/>
    </location>
</feature>
<protein>
    <submittedName>
        <fullName evidence="2">GM16527</fullName>
    </submittedName>
</protein>
<accession>B4II17</accession>
<sequence length="876" mass="95836">MDSVVQFITPTNESSKIVGEPQTETYGIVNAIHSLTTTYKPFYPLPSYDDDAVQNVSNLLTPPPVQHKPLKKTPLPSLSQLQQQLNLGSASSAPQLSPDQILSMDQIVQSLTQDLSTSDNGDKGSGASPVKYDSAETKLEIEALANKKKVAVVPSTTTSTTTTSSSPVTTIATKPIKLSTSHKPLTSHYGGSTLATMLSEEDEDITEFTESSVVQQQPADTTISSLESENEDQTPVVVITARPQYFTVTRVPEPLQHIKNDHRQEETETTELPGLTQFLVTTQMSQVDEVDESTDKSVVESDNDNVSEASQSYPTDLEVKKEVAAAIATTEQTTRLPVAETSTVAEMDSTEVTPLIADLVQQLNMEMLKPTDQISMANFQTQAATVASTLVDGSNTLVSDVPLNSNETKDELEFLISDVIQQITQGDQNKLPPNAQPADDSNRLTSFAQLNTSFLLQPNIEKTDVNPIEQTHGTTTAGPFKKESSYPEALPESPTHLETSTHRIPILSLSQIYAQQQQDEDEEQQVFANERIEVQPTLETVGQETVATTEELYTEAPSVETTDVDSVEYSTPTEPQPQDPTQQTTSSEEGSGSEETTNTYSTIPESNTNRENEEELPQLFKNDTMEQKLTPNIDIQEKATEPEPSTSQEPGPTTQLPVVEEITLPTNIYQDAQEEEQSSTTEKHVYLEPQPQEAQIVAEVTDTNAAQLQPEYQYPPSGEREEDKSPVTQIPGDMSLASSDSDMSLSSEQVTEKIELSTVKSQQLNDESMEEISDELTATISEEQDAESAEPVTSAQEIQPDNEDPYVKLGETTATVVRPLNPSSEGVGEDKGATESDEDNYKVKLPFTNYGNLPVDQADEEDEDDQAAYHIPPMLA</sequence>
<feature type="region of interest" description="Disordered" evidence="1">
    <location>
        <begin position="288"/>
        <end position="313"/>
    </location>
</feature>
<dbReference type="HOGENOM" id="CLU_328254_0_0_1"/>
<reference evidence="2 3" key="1">
    <citation type="journal article" date="2007" name="Nature">
        <title>Evolution of genes and genomes on the Drosophila phylogeny.</title>
        <authorList>
            <consortium name="Drosophila 12 Genomes Consortium"/>
            <person name="Clark A.G."/>
            <person name="Eisen M.B."/>
            <person name="Smith D.R."/>
            <person name="Bergman C.M."/>
            <person name="Oliver B."/>
            <person name="Markow T.A."/>
            <person name="Kaufman T.C."/>
            <person name="Kellis M."/>
            <person name="Gelbart W."/>
            <person name="Iyer V.N."/>
            <person name="Pollard D.A."/>
            <person name="Sackton T.B."/>
            <person name="Larracuente A.M."/>
            <person name="Singh N.D."/>
            <person name="Abad J.P."/>
            <person name="Abt D.N."/>
            <person name="Adryan B."/>
            <person name="Aguade M."/>
            <person name="Akashi H."/>
            <person name="Anderson W.W."/>
            <person name="Aquadro C.F."/>
            <person name="Ardell D.H."/>
            <person name="Arguello R."/>
            <person name="Artieri C.G."/>
            <person name="Barbash D.A."/>
            <person name="Barker D."/>
            <person name="Barsanti P."/>
            <person name="Batterham P."/>
            <person name="Batzoglou S."/>
            <person name="Begun D."/>
            <person name="Bhutkar A."/>
            <person name="Blanco E."/>
            <person name="Bosak S.A."/>
            <person name="Bradley R.K."/>
            <person name="Brand A.D."/>
            <person name="Brent M.R."/>
            <person name="Brooks A.N."/>
            <person name="Brown R.H."/>
            <person name="Butlin R.K."/>
            <person name="Caggese C."/>
            <person name="Calvi B.R."/>
            <person name="Bernardo de Carvalho A."/>
            <person name="Caspi A."/>
            <person name="Castrezana S."/>
            <person name="Celniker S.E."/>
            <person name="Chang J.L."/>
            <person name="Chapple C."/>
            <person name="Chatterji S."/>
            <person name="Chinwalla A."/>
            <person name="Civetta A."/>
            <person name="Clifton S.W."/>
            <person name="Comeron J.M."/>
            <person name="Costello J.C."/>
            <person name="Coyne J.A."/>
            <person name="Daub J."/>
            <person name="David R.G."/>
            <person name="Delcher A.L."/>
            <person name="Delehaunty K."/>
            <person name="Do C.B."/>
            <person name="Ebling H."/>
            <person name="Edwards K."/>
            <person name="Eickbush T."/>
            <person name="Evans J.D."/>
            <person name="Filipski A."/>
            <person name="Findeiss S."/>
            <person name="Freyhult E."/>
            <person name="Fulton L."/>
            <person name="Fulton R."/>
            <person name="Garcia A.C."/>
            <person name="Gardiner A."/>
            <person name="Garfield D.A."/>
            <person name="Garvin B.E."/>
            <person name="Gibson G."/>
            <person name="Gilbert D."/>
            <person name="Gnerre S."/>
            <person name="Godfrey J."/>
            <person name="Good R."/>
            <person name="Gotea V."/>
            <person name="Gravely B."/>
            <person name="Greenberg A.J."/>
            <person name="Griffiths-Jones S."/>
            <person name="Gross S."/>
            <person name="Guigo R."/>
            <person name="Gustafson E.A."/>
            <person name="Haerty W."/>
            <person name="Hahn M.W."/>
            <person name="Halligan D.L."/>
            <person name="Halpern A.L."/>
            <person name="Halter G.M."/>
            <person name="Han M.V."/>
            <person name="Heger A."/>
            <person name="Hillier L."/>
            <person name="Hinrichs A.S."/>
            <person name="Holmes I."/>
            <person name="Hoskins R.A."/>
            <person name="Hubisz M.J."/>
            <person name="Hultmark D."/>
            <person name="Huntley M.A."/>
            <person name="Jaffe D.B."/>
            <person name="Jagadeeshan S."/>
            <person name="Jeck W.R."/>
            <person name="Johnson J."/>
            <person name="Jones C.D."/>
            <person name="Jordan W.C."/>
            <person name="Karpen G.H."/>
            <person name="Kataoka E."/>
            <person name="Keightley P.D."/>
            <person name="Kheradpour P."/>
            <person name="Kirkness E.F."/>
            <person name="Koerich L.B."/>
            <person name="Kristiansen K."/>
            <person name="Kudrna D."/>
            <person name="Kulathinal R.J."/>
            <person name="Kumar S."/>
            <person name="Kwok R."/>
            <person name="Lander E."/>
            <person name="Langley C.H."/>
            <person name="Lapoint R."/>
            <person name="Lazzaro B.P."/>
            <person name="Lee S.J."/>
            <person name="Levesque L."/>
            <person name="Li R."/>
            <person name="Lin C.F."/>
            <person name="Lin M.F."/>
            <person name="Lindblad-Toh K."/>
            <person name="Llopart A."/>
            <person name="Long M."/>
            <person name="Low L."/>
            <person name="Lozovsky E."/>
            <person name="Lu J."/>
            <person name="Luo M."/>
            <person name="Machado C.A."/>
            <person name="Makalowski W."/>
            <person name="Marzo M."/>
            <person name="Matsuda M."/>
            <person name="Matzkin L."/>
            <person name="McAllister B."/>
            <person name="McBride C.S."/>
            <person name="McKernan B."/>
            <person name="McKernan K."/>
            <person name="Mendez-Lago M."/>
            <person name="Minx P."/>
            <person name="Mollenhauer M.U."/>
            <person name="Montooth K."/>
            <person name="Mount S.M."/>
            <person name="Mu X."/>
            <person name="Myers E."/>
            <person name="Negre B."/>
            <person name="Newfeld S."/>
            <person name="Nielsen R."/>
            <person name="Noor M.A."/>
            <person name="O'Grady P."/>
            <person name="Pachter L."/>
            <person name="Papaceit M."/>
            <person name="Parisi M.J."/>
            <person name="Parisi M."/>
            <person name="Parts L."/>
            <person name="Pedersen J.S."/>
            <person name="Pesole G."/>
            <person name="Phillippy A.M."/>
            <person name="Ponting C.P."/>
            <person name="Pop M."/>
            <person name="Porcelli D."/>
            <person name="Powell J.R."/>
            <person name="Prohaska S."/>
            <person name="Pruitt K."/>
            <person name="Puig M."/>
            <person name="Quesneville H."/>
            <person name="Ram K.R."/>
            <person name="Rand D."/>
            <person name="Rasmussen M.D."/>
            <person name="Reed L.K."/>
            <person name="Reenan R."/>
            <person name="Reily A."/>
            <person name="Remington K.A."/>
            <person name="Rieger T.T."/>
            <person name="Ritchie M.G."/>
            <person name="Robin C."/>
            <person name="Rogers Y.H."/>
            <person name="Rohde C."/>
            <person name="Rozas J."/>
            <person name="Rubenfield M.J."/>
            <person name="Ruiz A."/>
            <person name="Russo S."/>
            <person name="Salzberg S.L."/>
            <person name="Sanchez-Gracia A."/>
            <person name="Saranga D.J."/>
            <person name="Sato H."/>
            <person name="Schaeffer S.W."/>
            <person name="Schatz M.C."/>
            <person name="Schlenke T."/>
            <person name="Schwartz R."/>
            <person name="Segarra C."/>
            <person name="Singh R.S."/>
            <person name="Sirot L."/>
            <person name="Sirota M."/>
            <person name="Sisneros N.B."/>
            <person name="Smith C.D."/>
            <person name="Smith T.F."/>
            <person name="Spieth J."/>
            <person name="Stage D.E."/>
            <person name="Stark A."/>
            <person name="Stephan W."/>
            <person name="Strausberg R.L."/>
            <person name="Strempel S."/>
            <person name="Sturgill D."/>
            <person name="Sutton G."/>
            <person name="Sutton G.G."/>
            <person name="Tao W."/>
            <person name="Teichmann S."/>
            <person name="Tobari Y.N."/>
            <person name="Tomimura Y."/>
            <person name="Tsolas J.M."/>
            <person name="Valente V.L."/>
            <person name="Venter E."/>
            <person name="Venter J.C."/>
            <person name="Vicario S."/>
            <person name="Vieira F.G."/>
            <person name="Vilella A.J."/>
            <person name="Villasante A."/>
            <person name="Walenz B."/>
            <person name="Wang J."/>
            <person name="Wasserman M."/>
            <person name="Watts T."/>
            <person name="Wilson D."/>
            <person name="Wilson R.K."/>
            <person name="Wing R.A."/>
            <person name="Wolfner M.F."/>
            <person name="Wong A."/>
            <person name="Wong G.K."/>
            <person name="Wu C.I."/>
            <person name="Wu G."/>
            <person name="Yamamoto D."/>
            <person name="Yang H.P."/>
            <person name="Yang S.P."/>
            <person name="Yorke J.A."/>
            <person name="Yoshida K."/>
            <person name="Zdobnov E."/>
            <person name="Zhang P."/>
            <person name="Zhang Y."/>
            <person name="Zimin A.V."/>
            <person name="Baldwin J."/>
            <person name="Abdouelleil A."/>
            <person name="Abdulkadir J."/>
            <person name="Abebe A."/>
            <person name="Abera B."/>
            <person name="Abreu J."/>
            <person name="Acer S.C."/>
            <person name="Aftuck L."/>
            <person name="Alexander A."/>
            <person name="An P."/>
            <person name="Anderson E."/>
            <person name="Anderson S."/>
            <person name="Arachi H."/>
            <person name="Azer M."/>
            <person name="Bachantsang P."/>
            <person name="Barry A."/>
            <person name="Bayul T."/>
            <person name="Berlin A."/>
            <person name="Bessette D."/>
            <person name="Bloom T."/>
            <person name="Blye J."/>
            <person name="Boguslavskiy L."/>
            <person name="Bonnet C."/>
            <person name="Boukhgalter B."/>
            <person name="Bourzgui I."/>
            <person name="Brown A."/>
            <person name="Cahill P."/>
            <person name="Channer S."/>
            <person name="Cheshatsang Y."/>
            <person name="Chuda L."/>
            <person name="Citroen M."/>
            <person name="Collymore A."/>
            <person name="Cooke P."/>
            <person name="Costello M."/>
            <person name="D'Aco K."/>
            <person name="Daza R."/>
            <person name="De Haan G."/>
            <person name="DeGray S."/>
            <person name="DeMaso C."/>
            <person name="Dhargay N."/>
            <person name="Dooley K."/>
            <person name="Dooley E."/>
            <person name="Doricent M."/>
            <person name="Dorje P."/>
            <person name="Dorjee K."/>
            <person name="Dupes A."/>
            <person name="Elong R."/>
            <person name="Falk J."/>
            <person name="Farina A."/>
            <person name="Faro S."/>
            <person name="Ferguson D."/>
            <person name="Fisher S."/>
            <person name="Foley C.D."/>
            <person name="Franke A."/>
            <person name="Friedrich D."/>
            <person name="Gadbois L."/>
            <person name="Gearin G."/>
            <person name="Gearin C.R."/>
            <person name="Giannoukos G."/>
            <person name="Goode T."/>
            <person name="Graham J."/>
            <person name="Grandbois E."/>
            <person name="Grewal S."/>
            <person name="Gyaltsen K."/>
            <person name="Hafez N."/>
            <person name="Hagos B."/>
            <person name="Hall J."/>
            <person name="Henson C."/>
            <person name="Hollinger A."/>
            <person name="Honan T."/>
            <person name="Huard M.D."/>
            <person name="Hughes L."/>
            <person name="Hurhula B."/>
            <person name="Husby M.E."/>
            <person name="Kamat A."/>
            <person name="Kanga B."/>
            <person name="Kashin S."/>
            <person name="Khazanovich D."/>
            <person name="Kisner P."/>
            <person name="Lance K."/>
            <person name="Lara M."/>
            <person name="Lee W."/>
            <person name="Lennon N."/>
            <person name="Letendre F."/>
            <person name="LeVine R."/>
            <person name="Lipovsky A."/>
            <person name="Liu X."/>
            <person name="Liu J."/>
            <person name="Liu S."/>
            <person name="Lokyitsang T."/>
            <person name="Lokyitsang Y."/>
            <person name="Lubonja R."/>
            <person name="Lui A."/>
            <person name="MacDonald P."/>
            <person name="Magnisalis V."/>
            <person name="Maru K."/>
            <person name="Matthews C."/>
            <person name="McCusker W."/>
            <person name="McDonough S."/>
            <person name="Mehta T."/>
            <person name="Meldrim J."/>
            <person name="Meneus L."/>
            <person name="Mihai O."/>
            <person name="Mihalev A."/>
            <person name="Mihova T."/>
            <person name="Mittelman R."/>
            <person name="Mlenga V."/>
            <person name="Montmayeur A."/>
            <person name="Mulrain L."/>
            <person name="Navidi A."/>
            <person name="Naylor J."/>
            <person name="Negash T."/>
            <person name="Nguyen T."/>
            <person name="Nguyen N."/>
            <person name="Nicol R."/>
            <person name="Norbu C."/>
            <person name="Norbu N."/>
            <person name="Novod N."/>
            <person name="O'Neill B."/>
            <person name="Osman S."/>
            <person name="Markiewicz E."/>
            <person name="Oyono O.L."/>
            <person name="Patti C."/>
            <person name="Phunkhang P."/>
            <person name="Pierre F."/>
            <person name="Priest M."/>
            <person name="Raghuraman S."/>
            <person name="Rege F."/>
            <person name="Reyes R."/>
            <person name="Rise C."/>
            <person name="Rogov P."/>
            <person name="Ross K."/>
            <person name="Ryan E."/>
            <person name="Settipalli S."/>
            <person name="Shea T."/>
            <person name="Sherpa N."/>
            <person name="Shi L."/>
            <person name="Shih D."/>
            <person name="Sparrow T."/>
            <person name="Spaulding J."/>
            <person name="Stalker J."/>
            <person name="Stange-Thomann N."/>
            <person name="Stavropoulos S."/>
            <person name="Stone C."/>
            <person name="Strader C."/>
            <person name="Tesfaye S."/>
            <person name="Thomson T."/>
            <person name="Thoulutsang Y."/>
            <person name="Thoulutsang D."/>
            <person name="Topham K."/>
            <person name="Topping I."/>
            <person name="Tsamla T."/>
            <person name="Vassiliev H."/>
            <person name="Vo A."/>
            <person name="Wangchuk T."/>
            <person name="Wangdi T."/>
            <person name="Weiand M."/>
            <person name="Wilkinson J."/>
            <person name="Wilson A."/>
            <person name="Yadav S."/>
            <person name="Young G."/>
            <person name="Yu Q."/>
            <person name="Zembek L."/>
            <person name="Zhong D."/>
            <person name="Zimmer A."/>
            <person name="Zwirko Z."/>
            <person name="Jaffe D.B."/>
            <person name="Alvarez P."/>
            <person name="Brockman W."/>
            <person name="Butler J."/>
            <person name="Chin C."/>
            <person name="Gnerre S."/>
            <person name="Grabherr M."/>
            <person name="Kleber M."/>
            <person name="Mauceli E."/>
            <person name="MacCallum I."/>
        </authorList>
    </citation>
    <scope>NUCLEOTIDE SEQUENCE [LARGE SCALE GENOMIC DNA]</scope>
    <source>
        <strain evidence="3">Rob3c / Tucson 14021-0248.25</strain>
    </source>
</reference>
<evidence type="ECO:0000313" key="3">
    <source>
        <dbReference type="Proteomes" id="UP000001292"/>
    </source>
</evidence>
<feature type="compositionally biased region" description="Low complexity" evidence="1">
    <location>
        <begin position="733"/>
        <end position="747"/>
    </location>
</feature>
<feature type="compositionally biased region" description="Basic and acidic residues" evidence="1">
    <location>
        <begin position="828"/>
        <end position="842"/>
    </location>
</feature>
<proteinExistence type="predicted"/>
<keyword evidence="3" id="KW-1185">Reference proteome</keyword>
<feature type="region of interest" description="Disordered" evidence="1">
    <location>
        <begin position="469"/>
        <end position="500"/>
    </location>
</feature>
<evidence type="ECO:0000313" key="2">
    <source>
        <dbReference type="EMBL" id="EDW49543.1"/>
    </source>
</evidence>
<feature type="compositionally biased region" description="Polar residues" evidence="1">
    <location>
        <begin position="598"/>
        <end position="609"/>
    </location>
</feature>
<dbReference type="EMBL" id="CH480841">
    <property type="protein sequence ID" value="EDW49543.1"/>
    <property type="molecule type" value="Genomic_DNA"/>
</dbReference>
<dbReference type="Proteomes" id="UP000001292">
    <property type="component" value="Unassembled WGS sequence"/>
</dbReference>
<evidence type="ECO:0000256" key="1">
    <source>
        <dbReference type="SAM" id="MobiDB-lite"/>
    </source>
</evidence>
<dbReference type="AlphaFoldDB" id="B4II17"/>
<organism evidence="3">
    <name type="scientific">Drosophila sechellia</name>
    <name type="common">Fruit fly</name>
    <dbReference type="NCBI Taxonomy" id="7238"/>
    <lineage>
        <taxon>Eukaryota</taxon>
        <taxon>Metazoa</taxon>
        <taxon>Ecdysozoa</taxon>
        <taxon>Arthropoda</taxon>
        <taxon>Hexapoda</taxon>
        <taxon>Insecta</taxon>
        <taxon>Pterygota</taxon>
        <taxon>Neoptera</taxon>
        <taxon>Endopterygota</taxon>
        <taxon>Diptera</taxon>
        <taxon>Brachycera</taxon>
        <taxon>Muscomorpha</taxon>
        <taxon>Ephydroidea</taxon>
        <taxon>Drosophilidae</taxon>
        <taxon>Drosophila</taxon>
        <taxon>Sophophora</taxon>
    </lineage>
</organism>
<feature type="compositionally biased region" description="Polar residues" evidence="1">
    <location>
        <begin position="643"/>
        <end position="656"/>
    </location>
</feature>
<name>B4II17_DROSE</name>
<feature type="compositionally biased region" description="Acidic residues" evidence="1">
    <location>
        <begin position="857"/>
        <end position="866"/>
    </location>
</feature>